<evidence type="ECO:0000313" key="2">
    <source>
        <dbReference type="EMBL" id="GMG45078.1"/>
    </source>
</evidence>
<accession>A0A9W6Z282</accession>
<proteinExistence type="predicted"/>
<dbReference type="EMBL" id="BSXU01004531">
    <property type="protein sequence ID" value="GMG45078.1"/>
    <property type="molecule type" value="Genomic_DNA"/>
</dbReference>
<feature type="compositionally biased region" description="Acidic residues" evidence="1">
    <location>
        <begin position="165"/>
        <end position="181"/>
    </location>
</feature>
<protein>
    <submittedName>
        <fullName evidence="2">Unnamed protein product</fullName>
    </submittedName>
</protein>
<dbReference type="AlphaFoldDB" id="A0A9W6Z282"/>
<name>A0A9W6Z282_AMBMO</name>
<dbReference type="Proteomes" id="UP001165063">
    <property type="component" value="Unassembled WGS sequence"/>
</dbReference>
<reference evidence="2" key="1">
    <citation type="submission" date="2023-04" db="EMBL/GenBank/DDBJ databases">
        <title>Ambrosiozyma monospora NBRC 1965.</title>
        <authorList>
            <person name="Ichikawa N."/>
            <person name="Sato H."/>
            <person name="Tonouchi N."/>
        </authorList>
    </citation>
    <scope>NUCLEOTIDE SEQUENCE</scope>
    <source>
        <strain evidence="2">NBRC 1965</strain>
    </source>
</reference>
<evidence type="ECO:0000256" key="1">
    <source>
        <dbReference type="SAM" id="MobiDB-lite"/>
    </source>
</evidence>
<gene>
    <name evidence="2" type="ORF">Amon01_000680200</name>
</gene>
<sequence>MPRFNRHREPKLISATDITDNKITVRPTDIPTFTPHDPLILKLEQLRRYLIVGRHFHSQQAALEKLQKVYHRLKSLLKKFKDNDHLLSGCLKPYLDVFNEVTMWRVNDIIRQLSDIISAPDRVKSHSNSNSSNIIKATVQKLFPLVSQLILILNQYSVPTLCLDGEQDEDDEDRAEEDDTEERNREAFNQNVLNIVLSMDEFHIDTQSSTSS</sequence>
<organism evidence="2 3">
    <name type="scientific">Ambrosiozyma monospora</name>
    <name type="common">Yeast</name>
    <name type="synonym">Endomycopsis monosporus</name>
    <dbReference type="NCBI Taxonomy" id="43982"/>
    <lineage>
        <taxon>Eukaryota</taxon>
        <taxon>Fungi</taxon>
        <taxon>Dikarya</taxon>
        <taxon>Ascomycota</taxon>
        <taxon>Saccharomycotina</taxon>
        <taxon>Pichiomycetes</taxon>
        <taxon>Pichiales</taxon>
        <taxon>Pichiaceae</taxon>
        <taxon>Ambrosiozyma</taxon>
    </lineage>
</organism>
<keyword evidence="3" id="KW-1185">Reference proteome</keyword>
<feature type="region of interest" description="Disordered" evidence="1">
    <location>
        <begin position="164"/>
        <end position="188"/>
    </location>
</feature>
<comment type="caution">
    <text evidence="2">The sequence shown here is derived from an EMBL/GenBank/DDBJ whole genome shotgun (WGS) entry which is preliminary data.</text>
</comment>
<evidence type="ECO:0000313" key="3">
    <source>
        <dbReference type="Proteomes" id="UP001165063"/>
    </source>
</evidence>